<evidence type="ECO:0000256" key="16">
    <source>
        <dbReference type="ARBA" id="ARBA00023136"/>
    </source>
</evidence>
<dbReference type="AlphaFoldDB" id="A0A7R8W1J3"/>
<keyword evidence="8" id="KW-0328">Glycosyltransferase</keyword>
<dbReference type="EC" id="2.4.99.28" evidence="21"/>
<accession>A0A7R8W1J3</accession>
<evidence type="ECO:0000256" key="2">
    <source>
        <dbReference type="ARBA" id="ARBA00012448"/>
    </source>
</evidence>
<dbReference type="Pfam" id="PF17092">
    <property type="entry name" value="PCB_OB"/>
    <property type="match status" value="1"/>
</dbReference>
<keyword evidence="18" id="KW-0511">Multifunctional enzyme</keyword>
<keyword evidence="16" id="KW-0472">Membrane</keyword>
<evidence type="ECO:0000256" key="3">
    <source>
        <dbReference type="ARBA" id="ARBA00018638"/>
    </source>
</evidence>
<evidence type="ECO:0000256" key="17">
    <source>
        <dbReference type="ARBA" id="ARBA00023251"/>
    </source>
</evidence>
<keyword evidence="6" id="KW-0121">Carboxypeptidase</keyword>
<name>A0A7R8W1J3_9CRUS</name>
<evidence type="ECO:0000256" key="8">
    <source>
        <dbReference type="ARBA" id="ARBA00022676"/>
    </source>
</evidence>
<dbReference type="InterPro" id="IPR001460">
    <property type="entry name" value="PCN-bd_Tpept"/>
</dbReference>
<dbReference type="EC" id="3.4.16.4" evidence="2"/>
<evidence type="ECO:0000256" key="11">
    <source>
        <dbReference type="ARBA" id="ARBA00022801"/>
    </source>
</evidence>
<keyword evidence="5" id="KW-0997">Cell inner membrane</keyword>
<dbReference type="GO" id="GO:0008955">
    <property type="term" value="F:peptidoglycan glycosyltransferase activity"/>
    <property type="evidence" value="ECO:0007669"/>
    <property type="project" value="UniProtKB-EC"/>
</dbReference>
<evidence type="ECO:0000259" key="24">
    <source>
        <dbReference type="Pfam" id="PF00912"/>
    </source>
</evidence>
<evidence type="ECO:0000256" key="9">
    <source>
        <dbReference type="ARBA" id="ARBA00022679"/>
    </source>
</evidence>
<dbReference type="Pfam" id="PF00905">
    <property type="entry name" value="Transpeptidase"/>
    <property type="match status" value="1"/>
</dbReference>
<evidence type="ECO:0000256" key="15">
    <source>
        <dbReference type="ARBA" id="ARBA00022989"/>
    </source>
</evidence>
<keyword evidence="10" id="KW-0812">Transmembrane</keyword>
<evidence type="ECO:0000259" key="25">
    <source>
        <dbReference type="Pfam" id="PF17092"/>
    </source>
</evidence>
<feature type="domain" description="Glycosyl transferase family 51" evidence="24">
    <location>
        <begin position="62"/>
        <end position="237"/>
    </location>
</feature>
<dbReference type="InterPro" id="IPR023346">
    <property type="entry name" value="Lysozyme-like_dom_sf"/>
</dbReference>
<keyword evidence="19" id="KW-0961">Cell wall biogenesis/degradation</keyword>
<dbReference type="InterPro" id="IPR050396">
    <property type="entry name" value="Glycosyltr_51/Transpeptidase"/>
</dbReference>
<comment type="catalytic activity">
    <reaction evidence="20">
        <text>Preferential cleavage: (Ac)2-L-Lys-D-Ala-|-D-Ala. Also transpeptidation of peptidyl-alanyl moieties that are N-acyl substituents of D-alanine.</text>
        <dbReference type="EC" id="3.4.16.4"/>
    </reaction>
</comment>
<feature type="domain" description="Penicillin-binding protein OB-like" evidence="25">
    <location>
        <begin position="375"/>
        <end position="501"/>
    </location>
</feature>
<dbReference type="GO" id="GO:0005886">
    <property type="term" value="C:plasma membrane"/>
    <property type="evidence" value="ECO:0007669"/>
    <property type="project" value="UniProtKB-SubCell"/>
</dbReference>
<dbReference type="SUPFAM" id="SSF56601">
    <property type="entry name" value="beta-lactamase/transpeptidase-like"/>
    <property type="match status" value="1"/>
</dbReference>
<dbReference type="Gene3D" id="3.40.710.10">
    <property type="entry name" value="DD-peptidase/beta-lactamase superfamily"/>
    <property type="match status" value="3"/>
</dbReference>
<feature type="domain" description="Penicillin-binding protein transpeptidase" evidence="23">
    <location>
        <begin position="503"/>
        <end position="684"/>
    </location>
</feature>
<evidence type="ECO:0000256" key="19">
    <source>
        <dbReference type="ARBA" id="ARBA00023316"/>
    </source>
</evidence>
<evidence type="ECO:0000256" key="12">
    <source>
        <dbReference type="ARBA" id="ARBA00022960"/>
    </source>
</evidence>
<dbReference type="NCBIfam" id="TIGR02074">
    <property type="entry name" value="PBP_1a_fam"/>
    <property type="match status" value="1"/>
</dbReference>
<reference evidence="26" key="1">
    <citation type="submission" date="2020-11" db="EMBL/GenBank/DDBJ databases">
        <authorList>
            <person name="Tran Van P."/>
        </authorList>
    </citation>
    <scope>NUCLEOTIDE SEQUENCE</scope>
</reference>
<comment type="catalytic activity">
    <reaction evidence="22">
        <text>[GlcNAc-(1-&gt;4)-Mur2Ac(oyl-L-Ala-gamma-D-Glu-L-Lys-D-Ala-D-Ala)](n)-di-trans,octa-cis-undecaprenyl diphosphate + beta-D-GlcNAc-(1-&gt;4)-Mur2Ac(oyl-L-Ala-gamma-D-Glu-L-Lys-D-Ala-D-Ala)-di-trans,octa-cis-undecaprenyl diphosphate = [GlcNAc-(1-&gt;4)-Mur2Ac(oyl-L-Ala-gamma-D-Glu-L-Lys-D-Ala-D-Ala)](n+1)-di-trans,octa-cis-undecaprenyl diphosphate + di-trans,octa-cis-undecaprenyl diphosphate + H(+)</text>
        <dbReference type="Rhea" id="RHEA:23708"/>
        <dbReference type="Rhea" id="RHEA-COMP:9602"/>
        <dbReference type="Rhea" id="RHEA-COMP:9603"/>
        <dbReference type="ChEBI" id="CHEBI:15378"/>
        <dbReference type="ChEBI" id="CHEBI:58405"/>
        <dbReference type="ChEBI" id="CHEBI:60033"/>
        <dbReference type="ChEBI" id="CHEBI:78435"/>
        <dbReference type="EC" id="2.4.99.28"/>
    </reaction>
</comment>
<evidence type="ECO:0000256" key="5">
    <source>
        <dbReference type="ARBA" id="ARBA00022519"/>
    </source>
</evidence>
<dbReference type="InterPro" id="IPR012338">
    <property type="entry name" value="Beta-lactam/transpept-like"/>
</dbReference>
<gene>
    <name evidence="26" type="ORF">CTOB1V02_LOCUS55</name>
</gene>
<evidence type="ECO:0000256" key="22">
    <source>
        <dbReference type="ARBA" id="ARBA00049902"/>
    </source>
</evidence>
<keyword evidence="14" id="KW-0573">Peptidoglycan synthesis</keyword>
<evidence type="ECO:0000256" key="1">
    <source>
        <dbReference type="ARBA" id="ARBA00004249"/>
    </source>
</evidence>
<evidence type="ECO:0000256" key="21">
    <source>
        <dbReference type="ARBA" id="ARBA00044770"/>
    </source>
</evidence>
<dbReference type="EMBL" id="OB660025">
    <property type="protein sequence ID" value="CAD7222036.1"/>
    <property type="molecule type" value="Genomic_DNA"/>
</dbReference>
<keyword evidence="17" id="KW-0046">Antibiotic resistance</keyword>
<organism evidence="26">
    <name type="scientific">Cyprideis torosa</name>
    <dbReference type="NCBI Taxonomy" id="163714"/>
    <lineage>
        <taxon>Eukaryota</taxon>
        <taxon>Metazoa</taxon>
        <taxon>Ecdysozoa</taxon>
        <taxon>Arthropoda</taxon>
        <taxon>Crustacea</taxon>
        <taxon>Oligostraca</taxon>
        <taxon>Ostracoda</taxon>
        <taxon>Podocopa</taxon>
        <taxon>Podocopida</taxon>
        <taxon>Cytherocopina</taxon>
        <taxon>Cytheroidea</taxon>
        <taxon>Cytherideidae</taxon>
        <taxon>Cyprideis</taxon>
    </lineage>
</organism>
<dbReference type="InterPro" id="IPR012340">
    <property type="entry name" value="NA-bd_OB-fold"/>
</dbReference>
<evidence type="ECO:0000256" key="14">
    <source>
        <dbReference type="ARBA" id="ARBA00022984"/>
    </source>
</evidence>
<evidence type="ECO:0000256" key="4">
    <source>
        <dbReference type="ARBA" id="ARBA00022475"/>
    </source>
</evidence>
<comment type="subcellular location">
    <subcellularLocation>
        <location evidence="1">Cell inner membrane</location>
        <topology evidence="1">Single-pass type II membrane protein</topology>
    </subcellularLocation>
</comment>
<dbReference type="OrthoDB" id="8121444at2759"/>
<evidence type="ECO:0000256" key="10">
    <source>
        <dbReference type="ARBA" id="ARBA00022692"/>
    </source>
</evidence>
<dbReference type="Pfam" id="PF00912">
    <property type="entry name" value="Transgly"/>
    <property type="match status" value="1"/>
</dbReference>
<dbReference type="GO" id="GO:0071555">
    <property type="term" value="P:cell wall organization"/>
    <property type="evidence" value="ECO:0007669"/>
    <property type="project" value="UniProtKB-KW"/>
</dbReference>
<keyword evidence="12" id="KW-0133">Cell shape</keyword>
<keyword evidence="11" id="KW-0378">Hydrolase</keyword>
<dbReference type="SUPFAM" id="SSF53955">
    <property type="entry name" value="Lysozyme-like"/>
    <property type="match status" value="1"/>
</dbReference>
<evidence type="ECO:0000256" key="6">
    <source>
        <dbReference type="ARBA" id="ARBA00022645"/>
    </source>
</evidence>
<dbReference type="PANTHER" id="PTHR32282">
    <property type="entry name" value="BINDING PROTEIN TRANSPEPTIDASE, PUTATIVE-RELATED"/>
    <property type="match status" value="1"/>
</dbReference>
<evidence type="ECO:0000256" key="18">
    <source>
        <dbReference type="ARBA" id="ARBA00023268"/>
    </source>
</evidence>
<keyword evidence="9" id="KW-0808">Transferase</keyword>
<evidence type="ECO:0000313" key="26">
    <source>
        <dbReference type="EMBL" id="CAD7222036.1"/>
    </source>
</evidence>
<keyword evidence="13" id="KW-0735">Signal-anchor</keyword>
<evidence type="ECO:0000256" key="20">
    <source>
        <dbReference type="ARBA" id="ARBA00034000"/>
    </source>
</evidence>
<keyword evidence="15" id="KW-1133">Transmembrane helix</keyword>
<dbReference type="GO" id="GO:0008658">
    <property type="term" value="F:penicillin binding"/>
    <property type="evidence" value="ECO:0007669"/>
    <property type="project" value="InterPro"/>
</dbReference>
<proteinExistence type="predicted"/>
<dbReference type="Gene3D" id="2.40.50.140">
    <property type="entry name" value="Nucleic acid-binding proteins"/>
    <property type="match status" value="1"/>
</dbReference>
<dbReference type="FunFam" id="1.10.3810.10:FF:000003">
    <property type="entry name" value="Penicillin-binding protein 1a"/>
    <property type="match status" value="1"/>
</dbReference>
<keyword evidence="7" id="KW-0645">Protease</keyword>
<sequence length="929" mass="103127">MSEKKSIWRRLVRWFLLLSIAGVLIVASGLVFIYFKLAPKLPSIESLNHVQFQVPLRVYTYDGKLISEFGEKRREPVKIERVPERLKQAFLAAEDDRFYEHPGVDYQGILRAVIHLIRTGQRGQGGSTITMQLARNFFLSNEKTYERKLNEILLALRIESELSKDKILELYLNKIYLGNRAYGVGAASRVYYGKDVMDLTLAEASMIAGLPKAPSRYNPVINPQRALIRRDYVLRRMRELGYISEQEYAETVALPVTARLHYAKPDVEAGYVAEMVRARMQSIYGDRVYTSGLSVYTTLKSTNQLAATAALRSGLVDYEKRHGFIGPIGSIDLSGLQTGAETAAETIPVEELSDAEQGSGTEQAQADEDGDAKQQKPAMEVVLEALDDYAEYGGQHASVVLQVEKEKAHVLLADGQNAVVSLSDSLWARQRLGPDKLGAEITSLEELLKPGDVVYTELPAQQEAEVAEAETVEEVEEKLAEQVQQSRQQPIEVKLSQLPTVEGALVSIQPQTGRILALVGGFDFHRSKFNRVTQARRQPGSNFKPFIYSAALENGDTAATIYNDAPVVFHDSALEGEWRPENYSGRFYGPTRLREALVKSRNLVSIRVLKGLGLRRALDYVERFGFDIKSLPADLSLALGSGAVTPLKLVSAYSVFANQGYLVPPHYIWRIEDAFGQEIFSSPTVVLCDESCEEQQAAVAASQIDGEDNKQGVNIGTVDETDTAPPALVENEQPTIDEGEESLIFDNIDGGIQYVPRVIDERNAFIMTSILKEVITRGTGRKALELKRNDLAGKTGTTNDQHDAWFSGFNSQVATSVWVGFDELQPLGARETGGQAALPAWIDYMKTALQDIPQDKVTQPEKLVTVRIDKKTGELSRGRGSDNMFEMFRVEYAPVTFLDASSDSAPVKKNTVRQPSARVQERALKEPLF</sequence>
<dbReference type="GO" id="GO:0008360">
    <property type="term" value="P:regulation of cell shape"/>
    <property type="evidence" value="ECO:0007669"/>
    <property type="project" value="UniProtKB-KW"/>
</dbReference>
<evidence type="ECO:0000259" key="23">
    <source>
        <dbReference type="Pfam" id="PF00905"/>
    </source>
</evidence>
<dbReference type="Gene3D" id="1.10.3810.10">
    <property type="entry name" value="Biosynthetic peptidoglycan transglycosylase-like"/>
    <property type="match status" value="1"/>
</dbReference>
<dbReference type="GO" id="GO:0006508">
    <property type="term" value="P:proteolysis"/>
    <property type="evidence" value="ECO:0007669"/>
    <property type="project" value="UniProtKB-KW"/>
</dbReference>
<dbReference type="InterPro" id="IPR001264">
    <property type="entry name" value="Glyco_trans_51"/>
</dbReference>
<keyword evidence="4" id="KW-1003">Cell membrane</keyword>
<dbReference type="InterPro" id="IPR036950">
    <property type="entry name" value="PBP_transglycosylase"/>
</dbReference>
<dbReference type="InterPro" id="IPR031376">
    <property type="entry name" value="PCB_OB"/>
</dbReference>
<evidence type="ECO:0000256" key="7">
    <source>
        <dbReference type="ARBA" id="ARBA00022670"/>
    </source>
</evidence>
<dbReference type="PANTHER" id="PTHR32282:SF27">
    <property type="entry name" value="PENICILLIN-BINDING PROTEIN 1A"/>
    <property type="match status" value="1"/>
</dbReference>
<protein>
    <recommendedName>
        <fullName evidence="3">Penicillin-binding protein 1A</fullName>
        <ecNumber evidence="21">2.4.99.28</ecNumber>
        <ecNumber evidence="2">3.4.16.4</ecNumber>
    </recommendedName>
</protein>
<evidence type="ECO:0000256" key="13">
    <source>
        <dbReference type="ARBA" id="ARBA00022968"/>
    </source>
</evidence>
<dbReference type="GO" id="GO:0046677">
    <property type="term" value="P:response to antibiotic"/>
    <property type="evidence" value="ECO:0007669"/>
    <property type="project" value="UniProtKB-KW"/>
</dbReference>
<dbReference type="GO" id="GO:0009002">
    <property type="term" value="F:serine-type D-Ala-D-Ala carboxypeptidase activity"/>
    <property type="evidence" value="ECO:0007669"/>
    <property type="project" value="UniProtKB-EC"/>
</dbReference>